<dbReference type="Proteomes" id="UP001612915">
    <property type="component" value="Unassembled WGS sequence"/>
</dbReference>
<feature type="transmembrane region" description="Helical" evidence="1">
    <location>
        <begin position="711"/>
        <end position="732"/>
    </location>
</feature>
<keyword evidence="2" id="KW-0732">Signal</keyword>
<dbReference type="SUPFAM" id="SSF53649">
    <property type="entry name" value="Alkaline phosphatase-like"/>
    <property type="match status" value="1"/>
</dbReference>
<evidence type="ECO:0000256" key="1">
    <source>
        <dbReference type="SAM" id="Phobius"/>
    </source>
</evidence>
<dbReference type="RefSeq" id="WP_398275164.1">
    <property type="nucleotide sequence ID" value="NZ_JBITLV010000001.1"/>
</dbReference>
<feature type="transmembrane region" description="Helical" evidence="1">
    <location>
        <begin position="437"/>
        <end position="457"/>
    </location>
</feature>
<feature type="transmembrane region" description="Helical" evidence="1">
    <location>
        <begin position="564"/>
        <end position="584"/>
    </location>
</feature>
<feature type="signal peptide" evidence="2">
    <location>
        <begin position="1"/>
        <end position="28"/>
    </location>
</feature>
<name>A0ABW8AIB5_9ACTN</name>
<feature type="chain" id="PRO_5046009647" description="Alkaline phosphatase" evidence="2">
    <location>
        <begin position="29"/>
        <end position="751"/>
    </location>
</feature>
<gene>
    <name evidence="3" type="ORF">ACIB24_03405</name>
</gene>
<sequence>MPAARIMRATLAALVALTPVLASPPAQAATEAATGAEVVLIGTGGVRWSDIGDNTTTPNLYALLRDGASGLMADRSVRSWTCPVDGWLAVSAGRRAAEVSSKVKPKPARTCSEPSLTVTDPGGATAVPKWSTYRAAAATESFDAEPGLLGDTLAKSGRTAAAVGPGAAIGLATSAGRVAHAWAGGASAGGVVDTDRLGDDVQAALATDPDVLAVDVGVVRDAGTTPGVNYGRGRPDQVRDVDTRIGMVISQVQAAEPDATIVVASLADSGYSSRLQLVGALGPASSGGAFTGSLLGSRSTRQDGLVQETDLLPTLLAAVGVPEPLTAVGSPLTPVERGGDAGDRLQALTDLDTASRAVTPIVPIFFNGLVVAQILLYGTVALMLRRRGRAGSDDPAAGPARRRMLGWMRRGAVVFAAVPAATFLAQLVPWWRSSHPGWAVTGAVVLFTVPIALVALLGPWRRTLLGPVGAVGGATALVLGVDACTGSHLALSSLMGVQPVVAGRFYGFGNVAFALFATGALLLGLAVADPLLEQGRRRAAVLSVAGIGLVAVIVDATPGLGSDFGGPPALIPAFAVLGLLIGGVKLTWRRLLLIAGATVAFLVLICFADWLRPPADRTHLGRFMQTVIDGGVWDVVSRKASQNIGILFGSWLSALIPFAVAFVVLVLTRPVSWGARPLQVAYDRSRVLRHGMAAFGVMVFLGFALNDSGTVVPAISATVALPGLIAVSARALQLDDEERLDAALRDVRKKR</sequence>
<reference evidence="3 4" key="1">
    <citation type="submission" date="2024-10" db="EMBL/GenBank/DDBJ databases">
        <title>The Natural Products Discovery Center: Release of the First 8490 Sequenced Strains for Exploring Actinobacteria Biosynthetic Diversity.</title>
        <authorList>
            <person name="Kalkreuter E."/>
            <person name="Kautsar S.A."/>
            <person name="Yang D."/>
            <person name="Bader C.D."/>
            <person name="Teijaro C.N."/>
            <person name="Fluegel L."/>
            <person name="Davis C.M."/>
            <person name="Simpson J.R."/>
            <person name="Lauterbach L."/>
            <person name="Steele A.D."/>
            <person name="Gui C."/>
            <person name="Meng S."/>
            <person name="Li G."/>
            <person name="Viehrig K."/>
            <person name="Ye F."/>
            <person name="Su P."/>
            <person name="Kiefer A.F."/>
            <person name="Nichols A."/>
            <person name="Cepeda A.J."/>
            <person name="Yan W."/>
            <person name="Fan B."/>
            <person name="Jiang Y."/>
            <person name="Adhikari A."/>
            <person name="Zheng C.-J."/>
            <person name="Schuster L."/>
            <person name="Cowan T.M."/>
            <person name="Smanski M.J."/>
            <person name="Chevrette M.G."/>
            <person name="De Carvalho L.P.S."/>
            <person name="Shen B."/>
        </authorList>
    </citation>
    <scope>NUCLEOTIDE SEQUENCE [LARGE SCALE GENOMIC DNA]</scope>
    <source>
        <strain evidence="3 4">NPDC049639</strain>
    </source>
</reference>
<feature type="transmembrane region" description="Helical" evidence="1">
    <location>
        <begin position="411"/>
        <end position="431"/>
    </location>
</feature>
<feature type="transmembrane region" description="Helical" evidence="1">
    <location>
        <begin position="464"/>
        <end position="491"/>
    </location>
</feature>
<keyword evidence="1" id="KW-0472">Membrane</keyword>
<organism evidence="3 4">
    <name type="scientific">Spongisporangium articulatum</name>
    <dbReference type="NCBI Taxonomy" id="3362603"/>
    <lineage>
        <taxon>Bacteria</taxon>
        <taxon>Bacillati</taxon>
        <taxon>Actinomycetota</taxon>
        <taxon>Actinomycetes</taxon>
        <taxon>Kineosporiales</taxon>
        <taxon>Kineosporiaceae</taxon>
        <taxon>Spongisporangium</taxon>
    </lineage>
</organism>
<dbReference type="InterPro" id="IPR017850">
    <property type="entry name" value="Alkaline_phosphatase_core_sf"/>
</dbReference>
<feature type="transmembrane region" description="Helical" evidence="1">
    <location>
        <begin position="644"/>
        <end position="667"/>
    </location>
</feature>
<proteinExistence type="predicted"/>
<feature type="transmembrane region" description="Helical" evidence="1">
    <location>
        <begin position="364"/>
        <end position="384"/>
    </location>
</feature>
<feature type="transmembrane region" description="Helical" evidence="1">
    <location>
        <begin position="511"/>
        <end position="532"/>
    </location>
</feature>
<evidence type="ECO:0000313" key="4">
    <source>
        <dbReference type="Proteomes" id="UP001612915"/>
    </source>
</evidence>
<evidence type="ECO:0000256" key="2">
    <source>
        <dbReference type="SAM" id="SignalP"/>
    </source>
</evidence>
<dbReference type="Gene3D" id="3.40.720.10">
    <property type="entry name" value="Alkaline Phosphatase, subunit A"/>
    <property type="match status" value="1"/>
</dbReference>
<dbReference type="EMBL" id="JBITLV010000001">
    <property type="protein sequence ID" value="MFI7586105.1"/>
    <property type="molecule type" value="Genomic_DNA"/>
</dbReference>
<protein>
    <recommendedName>
        <fullName evidence="5">Alkaline phosphatase</fullName>
    </recommendedName>
</protein>
<keyword evidence="4" id="KW-1185">Reference proteome</keyword>
<feature type="transmembrane region" description="Helical" evidence="1">
    <location>
        <begin position="687"/>
        <end position="705"/>
    </location>
</feature>
<evidence type="ECO:0000313" key="3">
    <source>
        <dbReference type="EMBL" id="MFI7586105.1"/>
    </source>
</evidence>
<keyword evidence="1" id="KW-0812">Transmembrane</keyword>
<feature type="transmembrane region" description="Helical" evidence="1">
    <location>
        <begin position="591"/>
        <end position="611"/>
    </location>
</feature>
<keyword evidence="1" id="KW-1133">Transmembrane helix</keyword>
<comment type="caution">
    <text evidence="3">The sequence shown here is derived from an EMBL/GenBank/DDBJ whole genome shotgun (WGS) entry which is preliminary data.</text>
</comment>
<evidence type="ECO:0008006" key="5">
    <source>
        <dbReference type="Google" id="ProtNLM"/>
    </source>
</evidence>
<accession>A0ABW8AIB5</accession>
<feature type="transmembrane region" description="Helical" evidence="1">
    <location>
        <begin position="539"/>
        <end position="558"/>
    </location>
</feature>